<dbReference type="InterPro" id="IPR051159">
    <property type="entry name" value="Hexapeptide_acetyltransf"/>
</dbReference>
<dbReference type="GO" id="GO:0005829">
    <property type="term" value="C:cytosol"/>
    <property type="evidence" value="ECO:0007669"/>
    <property type="project" value="TreeGrafter"/>
</dbReference>
<sequence>MTKRYVSLPDEAEAGMREFVTAVDERLSSDESTCSVVEDVLIDLSGDRDAYERWQAGGDVSPAELVRLQSYDPCNTTLESEYYAEKDEEKFKRSKHLQWLWRQFDSLPLADNVEFALRFRRMLADHLFEDCGENCRFFKGITFTYGHNITVGDNTVIHDNVHLDDRGKLTIGDRVSISDGAHLYSHDHDVVDQTEVRNFHTTIEDDVRLTYDSMVRAGNRVGENAIVGARAIVQNDVPAHHIAVGMPAKSIKIKPGWEDVATPLEDAGENRQAEREIEYDLDDGLEQFDEFQRDLTPPGHRTN</sequence>
<reference evidence="3" key="1">
    <citation type="submission" date="2022-06" db="EMBL/GenBank/DDBJ databases">
        <title>Diverse halophilic archaea isolated from saline environments.</title>
        <authorList>
            <person name="Cui H.-L."/>
        </authorList>
    </citation>
    <scope>NUCLEOTIDE SEQUENCE</scope>
    <source>
        <strain evidence="3">WLHS1</strain>
    </source>
</reference>
<dbReference type="GeneID" id="73289097"/>
<protein>
    <submittedName>
        <fullName evidence="3">Acyltransferase</fullName>
    </submittedName>
</protein>
<dbReference type="GO" id="GO:0008374">
    <property type="term" value="F:O-acyltransferase activity"/>
    <property type="evidence" value="ECO:0007669"/>
    <property type="project" value="TreeGrafter"/>
</dbReference>
<keyword evidence="4" id="KW-1185">Reference proteome</keyword>
<dbReference type="Proteomes" id="UP001056855">
    <property type="component" value="Chromosome"/>
</dbReference>
<accession>A0A9E7NAC4</accession>
<dbReference type="PANTHER" id="PTHR23416:SF23">
    <property type="entry name" value="ACETYLTRANSFERASE C18B11.09C-RELATED"/>
    <property type="match status" value="1"/>
</dbReference>
<evidence type="ECO:0000313" key="3">
    <source>
        <dbReference type="EMBL" id="UTF54375.1"/>
    </source>
</evidence>
<dbReference type="Gene3D" id="2.160.10.10">
    <property type="entry name" value="Hexapeptide repeat proteins"/>
    <property type="match status" value="1"/>
</dbReference>
<dbReference type="InterPro" id="IPR011004">
    <property type="entry name" value="Trimer_LpxA-like_sf"/>
</dbReference>
<keyword evidence="2" id="KW-0808">Transferase</keyword>
<dbReference type="RefSeq" id="WP_254159022.1">
    <property type="nucleotide sequence ID" value="NZ_CP100355.1"/>
</dbReference>
<dbReference type="AlphaFoldDB" id="A0A9E7NAC4"/>
<dbReference type="CDD" id="cd04647">
    <property type="entry name" value="LbH_MAT_like"/>
    <property type="match status" value="1"/>
</dbReference>
<dbReference type="KEGG" id="sawl:NGM29_03585"/>
<organism evidence="3 4">
    <name type="scientific">Natronosalvus rutilus</name>
    <dbReference type="NCBI Taxonomy" id="2953753"/>
    <lineage>
        <taxon>Archaea</taxon>
        <taxon>Methanobacteriati</taxon>
        <taxon>Methanobacteriota</taxon>
        <taxon>Stenosarchaea group</taxon>
        <taxon>Halobacteria</taxon>
        <taxon>Halobacteriales</taxon>
        <taxon>Natrialbaceae</taxon>
        <taxon>Natronosalvus</taxon>
    </lineage>
</organism>
<evidence type="ECO:0000256" key="1">
    <source>
        <dbReference type="ARBA" id="ARBA00007274"/>
    </source>
</evidence>
<keyword evidence="3" id="KW-0012">Acyltransferase</keyword>
<evidence type="ECO:0000313" key="4">
    <source>
        <dbReference type="Proteomes" id="UP001056855"/>
    </source>
</evidence>
<name>A0A9E7NAC4_9EURY</name>
<evidence type="ECO:0000256" key="2">
    <source>
        <dbReference type="ARBA" id="ARBA00022679"/>
    </source>
</evidence>
<comment type="similarity">
    <text evidence="1">Belongs to the transferase hexapeptide repeat family.</text>
</comment>
<dbReference type="EMBL" id="CP100355">
    <property type="protein sequence ID" value="UTF54375.1"/>
    <property type="molecule type" value="Genomic_DNA"/>
</dbReference>
<gene>
    <name evidence="3" type="ORF">NGM29_03585</name>
</gene>
<dbReference type="PANTHER" id="PTHR23416">
    <property type="entry name" value="SIALIC ACID SYNTHASE-RELATED"/>
    <property type="match status" value="1"/>
</dbReference>
<dbReference type="SUPFAM" id="SSF51161">
    <property type="entry name" value="Trimeric LpxA-like enzymes"/>
    <property type="match status" value="1"/>
</dbReference>
<proteinExistence type="inferred from homology"/>